<accession>A0A9E2F3S7</accession>
<proteinExistence type="predicted"/>
<dbReference type="InterPro" id="IPR002869">
    <property type="entry name" value="Pyrv_flavodox_OxRed_cen"/>
</dbReference>
<evidence type="ECO:0000256" key="1">
    <source>
        <dbReference type="ARBA" id="ARBA00023002"/>
    </source>
</evidence>
<dbReference type="InterPro" id="IPR052554">
    <property type="entry name" value="2-oxoglutarate_synth_KorC"/>
</dbReference>
<dbReference type="InterPro" id="IPR011894">
    <property type="entry name" value="PorC_KorC"/>
</dbReference>
<keyword evidence="1 3" id="KW-0560">Oxidoreductase</keyword>
<evidence type="ECO:0000313" key="3">
    <source>
        <dbReference type="EMBL" id="MBT9144206.1"/>
    </source>
</evidence>
<feature type="domain" description="Pyruvate/ketoisovalerate oxidoreductase catalytic" evidence="2">
    <location>
        <begin position="11"/>
        <end position="173"/>
    </location>
</feature>
<comment type="caution">
    <text evidence="3">The sequence shown here is derived from an EMBL/GenBank/DDBJ whole genome shotgun (WGS) entry which is preliminary data.</text>
</comment>
<protein>
    <submittedName>
        <fullName evidence="3">Pyruvate synthase subunit PorC</fullName>
        <ecNumber evidence="3">1.2.7.1</ecNumber>
    </submittedName>
</protein>
<sequence length="178" mass="19383">MNYEIIVSGFGGQGVLIFGEILSQGALKENKHTVWFPAYGPEQRGGTANCTIIIGDEEIASPISIDPDIVVALNQPSLDKFEPWLKKGGLLIINKTLTTRKPLRDDIKIIEIDALTLAREAGEERATNIVLLGRLLKEIPLLSVDTVKEVISVIFAHRGEKVIAANIKALNTGWNSGD</sequence>
<dbReference type="EMBL" id="QLTW01000001">
    <property type="protein sequence ID" value="MBT9144206.1"/>
    <property type="molecule type" value="Genomic_DNA"/>
</dbReference>
<dbReference type="Gene3D" id="3.40.920.10">
    <property type="entry name" value="Pyruvate-ferredoxin oxidoreductase, PFOR, domain III"/>
    <property type="match status" value="1"/>
</dbReference>
<dbReference type="AlphaFoldDB" id="A0A9E2F3S7"/>
<keyword evidence="3" id="KW-0670">Pyruvate</keyword>
<gene>
    <name evidence="3" type="primary">porC_1</name>
    <name evidence="3" type="ORF">DDT42_00038</name>
</gene>
<reference evidence="3 4" key="1">
    <citation type="journal article" date="2021" name="bioRxiv">
        <title>Unique metabolic strategies in Hadean analogues reveal hints for primordial physiology.</title>
        <authorList>
            <person name="Nobu M.K."/>
            <person name="Nakai R."/>
            <person name="Tamazawa S."/>
            <person name="Mori H."/>
            <person name="Toyoda A."/>
            <person name="Ijiri A."/>
            <person name="Suzuki S."/>
            <person name="Kurokawa K."/>
            <person name="Kamagata Y."/>
            <person name="Tamaki H."/>
        </authorList>
    </citation>
    <scope>NUCLEOTIDE SEQUENCE [LARGE SCALE GENOMIC DNA]</scope>
    <source>
        <strain evidence="3">BS525</strain>
    </source>
</reference>
<evidence type="ECO:0000313" key="4">
    <source>
        <dbReference type="Proteomes" id="UP000811545"/>
    </source>
</evidence>
<organism evidence="3 4">
    <name type="scientific">Psychracetigena formicireducens</name>
    <dbReference type="NCBI Taxonomy" id="2986056"/>
    <lineage>
        <taxon>Bacteria</taxon>
        <taxon>Bacillati</taxon>
        <taxon>Candidatus Lithacetigenota</taxon>
        <taxon>Candidatus Psychracetigena</taxon>
    </lineage>
</organism>
<evidence type="ECO:0000259" key="2">
    <source>
        <dbReference type="Pfam" id="PF01558"/>
    </source>
</evidence>
<dbReference type="PANTHER" id="PTHR42730:SF1">
    <property type="entry name" value="2-OXOGLUTARATE SYNTHASE SUBUNIT KORC"/>
    <property type="match status" value="1"/>
</dbReference>
<dbReference type="InterPro" id="IPR019752">
    <property type="entry name" value="Pyrv/ketoisovalerate_OxRed_cat"/>
</dbReference>
<dbReference type="SUPFAM" id="SSF53323">
    <property type="entry name" value="Pyruvate-ferredoxin oxidoreductase, PFOR, domain III"/>
    <property type="match status" value="1"/>
</dbReference>
<dbReference type="GO" id="GO:0019164">
    <property type="term" value="F:pyruvate synthase activity"/>
    <property type="evidence" value="ECO:0007669"/>
    <property type="project" value="UniProtKB-EC"/>
</dbReference>
<dbReference type="PANTHER" id="PTHR42730">
    <property type="entry name" value="2-OXOGLUTARATE SYNTHASE SUBUNIT KORC"/>
    <property type="match status" value="1"/>
</dbReference>
<dbReference type="Proteomes" id="UP000811545">
    <property type="component" value="Unassembled WGS sequence"/>
</dbReference>
<name>A0A9E2F3S7_PSYF1</name>
<dbReference type="Pfam" id="PF01558">
    <property type="entry name" value="POR"/>
    <property type="match status" value="1"/>
</dbReference>
<dbReference type="NCBIfam" id="TIGR02175">
    <property type="entry name" value="PorC_KorC"/>
    <property type="match status" value="1"/>
</dbReference>
<dbReference type="EC" id="1.2.7.1" evidence="3"/>